<evidence type="ECO:0000259" key="2">
    <source>
        <dbReference type="Pfam" id="PF01757"/>
    </source>
</evidence>
<dbReference type="Proteomes" id="UP000444318">
    <property type="component" value="Unassembled WGS sequence"/>
</dbReference>
<evidence type="ECO:0000313" key="4">
    <source>
        <dbReference type="Proteomes" id="UP000444318"/>
    </source>
</evidence>
<feature type="transmembrane region" description="Helical" evidence="1">
    <location>
        <begin position="101"/>
        <end position="122"/>
    </location>
</feature>
<protein>
    <submittedName>
        <fullName evidence="3">Acyltransferase family protein</fullName>
    </submittedName>
</protein>
<dbReference type="GO" id="GO:0016747">
    <property type="term" value="F:acyltransferase activity, transferring groups other than amino-acyl groups"/>
    <property type="evidence" value="ECO:0007669"/>
    <property type="project" value="InterPro"/>
</dbReference>
<dbReference type="GO" id="GO:0009103">
    <property type="term" value="P:lipopolysaccharide biosynthetic process"/>
    <property type="evidence" value="ECO:0007669"/>
    <property type="project" value="TreeGrafter"/>
</dbReference>
<name>A0A843SCV1_9BURK</name>
<dbReference type="InterPro" id="IPR002656">
    <property type="entry name" value="Acyl_transf_3_dom"/>
</dbReference>
<keyword evidence="4" id="KW-1185">Reference proteome</keyword>
<gene>
    <name evidence="3" type="ORF">GEV01_10825</name>
</gene>
<keyword evidence="3" id="KW-0012">Acyltransferase</keyword>
<dbReference type="Pfam" id="PF01757">
    <property type="entry name" value="Acyl_transf_3"/>
    <property type="match status" value="1"/>
</dbReference>
<evidence type="ECO:0000256" key="1">
    <source>
        <dbReference type="SAM" id="Phobius"/>
    </source>
</evidence>
<reference evidence="3 4" key="1">
    <citation type="submission" date="2019-10" db="EMBL/GenBank/DDBJ databases">
        <title>Two novel species isolated from a subtropical stream in China.</title>
        <authorList>
            <person name="Lu H."/>
        </authorList>
    </citation>
    <scope>NUCLEOTIDE SEQUENCE [LARGE SCALE GENOMIC DNA]</scope>
    <source>
        <strain evidence="3 4">FT103W</strain>
    </source>
</reference>
<keyword evidence="3" id="KW-0808">Transferase</keyword>
<organism evidence="3 4">
    <name type="scientific">Rugamonas rivuli</name>
    <dbReference type="NCBI Taxonomy" id="2743358"/>
    <lineage>
        <taxon>Bacteria</taxon>
        <taxon>Pseudomonadati</taxon>
        <taxon>Pseudomonadota</taxon>
        <taxon>Betaproteobacteria</taxon>
        <taxon>Burkholderiales</taxon>
        <taxon>Oxalobacteraceae</taxon>
        <taxon>Telluria group</taxon>
        <taxon>Rugamonas</taxon>
    </lineage>
</organism>
<feature type="domain" description="Acyltransferase 3" evidence="2">
    <location>
        <begin position="9"/>
        <end position="327"/>
    </location>
</feature>
<feature type="transmembrane region" description="Helical" evidence="1">
    <location>
        <begin position="160"/>
        <end position="180"/>
    </location>
</feature>
<evidence type="ECO:0000313" key="3">
    <source>
        <dbReference type="EMBL" id="MQA20000.1"/>
    </source>
</evidence>
<dbReference type="AlphaFoldDB" id="A0A843SCV1"/>
<feature type="transmembrane region" description="Helical" evidence="1">
    <location>
        <begin position="200"/>
        <end position="217"/>
    </location>
</feature>
<feature type="transmembrane region" description="Helical" evidence="1">
    <location>
        <begin position="12"/>
        <end position="29"/>
    </location>
</feature>
<accession>A0A843SCV1</accession>
<keyword evidence="1" id="KW-0812">Transmembrane</keyword>
<feature type="transmembrane region" description="Helical" evidence="1">
    <location>
        <begin position="75"/>
        <end position="95"/>
    </location>
</feature>
<feature type="transmembrane region" description="Helical" evidence="1">
    <location>
        <begin position="293"/>
        <end position="311"/>
    </location>
</feature>
<dbReference type="GO" id="GO:0016020">
    <property type="term" value="C:membrane"/>
    <property type="evidence" value="ECO:0007669"/>
    <property type="project" value="TreeGrafter"/>
</dbReference>
<feature type="transmembrane region" description="Helical" evidence="1">
    <location>
        <begin position="223"/>
        <end position="242"/>
    </location>
</feature>
<keyword evidence="1" id="KW-0472">Membrane</keyword>
<sequence length="356" mass="39928">MVDVHARMQSLDGLRAVSILLVVCSHAWLSHIIPGGLGVTIFFFISGFIITRVLLAEYAATGGVSIHKFYVRRLFRLMPALTVYLLVSLLLMAGTGQPLKLMDFAAVLLYFANFYQVFVGFAQDTLMSPLRITWSLAIEEHYYFVYPALFAALVARPRAFLQLIAACVVAVLCWRLYLVWSMGLSEFTVVRIYMGTDTRVDAIFFGAGFALLCANFARVDTALRGSVAFWCGVLLLLSTLALRSDLFRETIRYTLQGIALALMFNRLLFVDSAASRVLSLPLMSYIGRISYSLYLYHWLMLGLVTMLMPGYSVPAKWAVLMPLSFLSAHLSYRYVEQPFLRLGRTLLANKQPLGLA</sequence>
<proteinExistence type="predicted"/>
<dbReference type="PANTHER" id="PTHR23028">
    <property type="entry name" value="ACETYLTRANSFERASE"/>
    <property type="match status" value="1"/>
</dbReference>
<dbReference type="PANTHER" id="PTHR23028:SF53">
    <property type="entry name" value="ACYL_TRANSF_3 DOMAIN-CONTAINING PROTEIN"/>
    <property type="match status" value="1"/>
</dbReference>
<comment type="caution">
    <text evidence="3">The sequence shown here is derived from an EMBL/GenBank/DDBJ whole genome shotgun (WGS) entry which is preliminary data.</text>
</comment>
<dbReference type="InterPro" id="IPR050879">
    <property type="entry name" value="Acyltransferase_3"/>
</dbReference>
<feature type="transmembrane region" description="Helical" evidence="1">
    <location>
        <begin position="35"/>
        <end position="55"/>
    </location>
</feature>
<dbReference type="EMBL" id="WHUF01000003">
    <property type="protein sequence ID" value="MQA20000.1"/>
    <property type="molecule type" value="Genomic_DNA"/>
</dbReference>
<dbReference type="RefSeq" id="WP_152804206.1">
    <property type="nucleotide sequence ID" value="NZ_WHUF01000003.1"/>
</dbReference>
<keyword evidence="1" id="KW-1133">Transmembrane helix</keyword>